<feature type="domain" description="Methyl-accepting transducer" evidence="9">
    <location>
        <begin position="265"/>
        <end position="494"/>
    </location>
</feature>
<keyword evidence="5" id="KW-1133">Transmembrane helix</keyword>
<dbReference type="OrthoDB" id="8555762at2"/>
<dbReference type="Gene3D" id="3.30.450.20">
    <property type="entry name" value="PAS domain"/>
    <property type="match status" value="1"/>
</dbReference>
<keyword evidence="11" id="KW-1185">Reference proteome</keyword>
<dbReference type="SUPFAM" id="SSF58104">
    <property type="entry name" value="Methyl-accepting chemotaxis protein (MCP) signaling domain"/>
    <property type="match status" value="1"/>
</dbReference>
<evidence type="ECO:0000256" key="5">
    <source>
        <dbReference type="ARBA" id="ARBA00022989"/>
    </source>
</evidence>
<evidence type="ECO:0000259" key="9">
    <source>
        <dbReference type="PROSITE" id="PS50111"/>
    </source>
</evidence>
<dbReference type="RefSeq" id="WP_135188087.1">
    <property type="nucleotide sequence ID" value="NZ_SPUM01000011.1"/>
</dbReference>
<accession>A0A4Y9T7L6</accession>
<evidence type="ECO:0000256" key="7">
    <source>
        <dbReference type="ARBA" id="ARBA00029447"/>
    </source>
</evidence>
<evidence type="ECO:0000256" key="4">
    <source>
        <dbReference type="ARBA" id="ARBA00022692"/>
    </source>
</evidence>
<dbReference type="EMBL" id="SPUM01000011">
    <property type="protein sequence ID" value="TFW35352.1"/>
    <property type="molecule type" value="Genomic_DNA"/>
</dbReference>
<evidence type="ECO:0000256" key="6">
    <source>
        <dbReference type="ARBA" id="ARBA00023136"/>
    </source>
</evidence>
<gene>
    <name evidence="10" type="ORF">E4O92_02065</name>
</gene>
<reference evidence="10 11" key="1">
    <citation type="submission" date="2019-03" db="EMBL/GenBank/DDBJ databases">
        <title>Draft genome of Massilia hortus sp. nov., a novel bacterial species of the Oxalobacteraceae family.</title>
        <authorList>
            <person name="Peta V."/>
            <person name="Raths R."/>
            <person name="Bucking H."/>
        </authorList>
    </citation>
    <scope>NUCLEOTIDE SEQUENCE [LARGE SCALE GENOMIC DNA]</scope>
    <source>
        <strain evidence="10 11">ONC3</strain>
    </source>
</reference>
<dbReference type="InterPro" id="IPR033480">
    <property type="entry name" value="sCache_2"/>
</dbReference>
<dbReference type="GO" id="GO:0004888">
    <property type="term" value="F:transmembrane signaling receptor activity"/>
    <property type="evidence" value="ECO:0007669"/>
    <property type="project" value="InterPro"/>
</dbReference>
<dbReference type="CDD" id="cd11386">
    <property type="entry name" value="MCP_signal"/>
    <property type="match status" value="1"/>
</dbReference>
<dbReference type="Pfam" id="PF00015">
    <property type="entry name" value="MCPsignal"/>
    <property type="match status" value="1"/>
</dbReference>
<dbReference type="Gene3D" id="1.10.287.950">
    <property type="entry name" value="Methyl-accepting chemotaxis protein"/>
    <property type="match status" value="1"/>
</dbReference>
<evidence type="ECO:0000256" key="8">
    <source>
        <dbReference type="PROSITE-ProRule" id="PRU00284"/>
    </source>
</evidence>
<comment type="similarity">
    <text evidence="7">Belongs to the methyl-accepting chemotaxis (MCP) protein family.</text>
</comment>
<dbReference type="SMART" id="SM00283">
    <property type="entry name" value="MA"/>
    <property type="match status" value="1"/>
</dbReference>
<comment type="caution">
    <text evidence="10">The sequence shown here is derived from an EMBL/GenBank/DDBJ whole genome shotgun (WGS) entry which is preliminary data.</text>
</comment>
<keyword evidence="8" id="KW-0807">Transducer</keyword>
<proteinExistence type="inferred from homology"/>
<evidence type="ECO:0000313" key="11">
    <source>
        <dbReference type="Proteomes" id="UP000297258"/>
    </source>
</evidence>
<dbReference type="Pfam" id="PF17200">
    <property type="entry name" value="sCache_2"/>
    <property type="match status" value="1"/>
</dbReference>
<evidence type="ECO:0000313" key="10">
    <source>
        <dbReference type="EMBL" id="TFW35352.1"/>
    </source>
</evidence>
<dbReference type="SMART" id="SM01049">
    <property type="entry name" value="Cache_2"/>
    <property type="match status" value="1"/>
</dbReference>
<dbReference type="GO" id="GO:0006935">
    <property type="term" value="P:chemotaxis"/>
    <property type="evidence" value="ECO:0007669"/>
    <property type="project" value="InterPro"/>
</dbReference>
<dbReference type="PRINTS" id="PR00260">
    <property type="entry name" value="CHEMTRNSDUCR"/>
</dbReference>
<evidence type="ECO:0000256" key="3">
    <source>
        <dbReference type="ARBA" id="ARBA00022481"/>
    </source>
</evidence>
<dbReference type="FunFam" id="1.10.287.950:FF:000001">
    <property type="entry name" value="Methyl-accepting chemotaxis sensory transducer"/>
    <property type="match status" value="1"/>
</dbReference>
<dbReference type="Proteomes" id="UP000297258">
    <property type="component" value="Unassembled WGS sequence"/>
</dbReference>
<protein>
    <submittedName>
        <fullName evidence="10">Chemotaxis protein</fullName>
    </submittedName>
</protein>
<keyword evidence="2" id="KW-1003">Cell membrane</keyword>
<dbReference type="GO" id="GO:0007165">
    <property type="term" value="P:signal transduction"/>
    <property type="evidence" value="ECO:0007669"/>
    <property type="project" value="UniProtKB-KW"/>
</dbReference>
<evidence type="ECO:0000256" key="1">
    <source>
        <dbReference type="ARBA" id="ARBA00004651"/>
    </source>
</evidence>
<dbReference type="PANTHER" id="PTHR43531:SF14">
    <property type="entry name" value="METHYL-ACCEPTING CHEMOTAXIS PROTEIN I-RELATED"/>
    <property type="match status" value="1"/>
</dbReference>
<dbReference type="GO" id="GO:0005886">
    <property type="term" value="C:plasma membrane"/>
    <property type="evidence" value="ECO:0007669"/>
    <property type="project" value="UniProtKB-SubCell"/>
</dbReference>
<dbReference type="PROSITE" id="PS50111">
    <property type="entry name" value="CHEMOTAXIS_TRANSDUC_2"/>
    <property type="match status" value="1"/>
</dbReference>
<name>A0A4Y9T7L6_9BURK</name>
<keyword evidence="6" id="KW-0472">Membrane</keyword>
<dbReference type="InterPro" id="IPR004090">
    <property type="entry name" value="Chemotax_Me-accpt_rcpt"/>
</dbReference>
<organism evidence="10 11">
    <name type="scientific">Massilia horti</name>
    <dbReference type="NCBI Taxonomy" id="2562153"/>
    <lineage>
        <taxon>Bacteria</taxon>
        <taxon>Pseudomonadati</taxon>
        <taxon>Pseudomonadota</taxon>
        <taxon>Betaproteobacteria</taxon>
        <taxon>Burkholderiales</taxon>
        <taxon>Oxalobacteraceae</taxon>
        <taxon>Telluria group</taxon>
        <taxon>Massilia</taxon>
    </lineage>
</organism>
<keyword evidence="3" id="KW-0488">Methylation</keyword>
<keyword evidence="4" id="KW-0812">Transmembrane</keyword>
<dbReference type="AlphaFoldDB" id="A0A4Y9T7L6"/>
<dbReference type="PANTHER" id="PTHR43531">
    <property type="entry name" value="PROTEIN ICFG"/>
    <property type="match status" value="1"/>
</dbReference>
<dbReference type="InterPro" id="IPR004089">
    <property type="entry name" value="MCPsignal_dom"/>
</dbReference>
<evidence type="ECO:0000256" key="2">
    <source>
        <dbReference type="ARBA" id="ARBA00022475"/>
    </source>
</evidence>
<comment type="subcellular location">
    <subcellularLocation>
        <location evidence="1">Cell membrane</location>
        <topology evidence="1">Multi-pass membrane protein</topology>
    </subcellularLocation>
</comment>
<dbReference type="InterPro" id="IPR051310">
    <property type="entry name" value="MCP_chemotaxis"/>
</dbReference>
<sequence>MKVSTRLVILVCTALTGLAALGGLSLYSLQRSQLSGREAQIRNMLIMGEHLVAHYQGLQQQGKLTEEQAQAAAKEALTQLNNEGKSYYWVRLPDGLNLVHPNPKNIGKIAAGETMDGKPDAQAYREGLAQDRIALVNMKTKHPKTGEMAAKLNGVIEFRPWNWWIGTGFFNDELDNEFWSQAWRVFAFIALALLVISVHGWRLVVSIRTTLGGDPAEAAAVTRRIAGKDLSEPVVLDGVAEGSLLQAIAQMQRELAATVRRIRTHAATIASSSSQIAEGNLDLSARTEAQASSLEETAAAMEELTGTVRQNAEHAHHANELARQASTAAQGGGAVMADVVRSMGAIEASSKRIGDIIGVIDAIAFQTNILALNAAVEAARAGEQGRGFAVVAGEVRNLAQRSASAAHEIKALIGDSMAEVGNGSRLVNQAGTAMQGIVTAISEVSAIIGEISAAGQEQTQGIDQVNQAVAGMDEATQQNAALVEEAAASAQALQELARELAELVAVFQLDEGSPAAKVAARVPAQARTRALTA</sequence>